<evidence type="ECO:0000259" key="2">
    <source>
        <dbReference type="SMART" id="SM00385"/>
    </source>
</evidence>
<dbReference type="Proteomes" id="UP001176940">
    <property type="component" value="Unassembled WGS sequence"/>
</dbReference>
<dbReference type="Pfam" id="PF00134">
    <property type="entry name" value="Cyclin_N"/>
    <property type="match status" value="1"/>
</dbReference>
<dbReference type="InterPro" id="IPR039361">
    <property type="entry name" value="Cyclin"/>
</dbReference>
<organism evidence="3 4">
    <name type="scientific">Ranitomeya imitator</name>
    <name type="common">mimic poison frog</name>
    <dbReference type="NCBI Taxonomy" id="111125"/>
    <lineage>
        <taxon>Eukaryota</taxon>
        <taxon>Metazoa</taxon>
        <taxon>Chordata</taxon>
        <taxon>Craniata</taxon>
        <taxon>Vertebrata</taxon>
        <taxon>Euteleostomi</taxon>
        <taxon>Amphibia</taxon>
        <taxon>Batrachia</taxon>
        <taxon>Anura</taxon>
        <taxon>Neobatrachia</taxon>
        <taxon>Hyloidea</taxon>
        <taxon>Dendrobatidae</taxon>
        <taxon>Dendrobatinae</taxon>
        <taxon>Ranitomeya</taxon>
    </lineage>
</organism>
<dbReference type="Gene3D" id="1.10.472.10">
    <property type="entry name" value="Cyclin-like"/>
    <property type="match status" value="2"/>
</dbReference>
<dbReference type="SUPFAM" id="SSF47954">
    <property type="entry name" value="Cyclin-like"/>
    <property type="match status" value="1"/>
</dbReference>
<dbReference type="InterPro" id="IPR036915">
    <property type="entry name" value="Cyclin-like_sf"/>
</dbReference>
<dbReference type="EMBL" id="CAUEEQ010043195">
    <property type="protein sequence ID" value="CAJ0957088.1"/>
    <property type="molecule type" value="Genomic_DNA"/>
</dbReference>
<evidence type="ECO:0000313" key="3">
    <source>
        <dbReference type="EMBL" id="CAJ0957088.1"/>
    </source>
</evidence>
<dbReference type="SMART" id="SM00385">
    <property type="entry name" value="CYCLIN"/>
    <property type="match status" value="1"/>
</dbReference>
<name>A0ABN9M571_9NEOB</name>
<comment type="caution">
    <text evidence="3">The sequence shown here is derived from an EMBL/GenBank/DDBJ whole genome shotgun (WGS) entry which is preliminary data.</text>
</comment>
<gene>
    <name evidence="3" type="ORF">RIMI_LOCUS15820118</name>
</gene>
<reference evidence="3" key="1">
    <citation type="submission" date="2023-07" db="EMBL/GenBank/DDBJ databases">
        <authorList>
            <person name="Stuckert A."/>
        </authorList>
    </citation>
    <scope>NUCLEOTIDE SEQUENCE</scope>
</reference>
<evidence type="ECO:0000313" key="4">
    <source>
        <dbReference type="Proteomes" id="UP001176940"/>
    </source>
</evidence>
<keyword evidence="4" id="KW-1185">Reference proteome</keyword>
<keyword evidence="1" id="KW-0195">Cyclin</keyword>
<evidence type="ECO:0000256" key="1">
    <source>
        <dbReference type="RuleBase" id="RU000383"/>
    </source>
</evidence>
<feature type="domain" description="Cyclin-like" evidence="2">
    <location>
        <begin position="85"/>
        <end position="171"/>
    </location>
</feature>
<sequence>MLCPLKYTPAQGKIGHSMNFNPILQQQRMIDTLVTSEAQRLLYQLNSLLEQELKCQPKACGLRLIETAHDNGLRMTSRLRDFEVKDLLSLTQFFGFSTETFSLAVNILDRFLAKMKVQPKYLGCVGLTCLYLAVKSTEEERNVPLATDLIRISQYKFTVCDMIRMEKIVLEKLGWKVKTTTAHHLLQVYHSLVVENLSSERQKLFSMEHLEANLKACHCRLGFSKAKPSMLALSILAVEMQDQKLHELSEVIEGLQTYSKISGRELFCWKELVSKCLAEYSSSKSKCSEAEVDCIWPHGETAEAQLLQDSTSSHHSRIGLLMQTTTNASLSPDLVNLANTMNYDAGFENY</sequence>
<dbReference type="InterPro" id="IPR006671">
    <property type="entry name" value="Cyclin_N"/>
</dbReference>
<accession>A0ABN9M571</accession>
<comment type="similarity">
    <text evidence="1">Belongs to the cyclin family.</text>
</comment>
<dbReference type="InterPro" id="IPR013763">
    <property type="entry name" value="Cyclin-like_dom"/>
</dbReference>
<dbReference type="CDD" id="cd20583">
    <property type="entry name" value="CYCLIN_CCNG1"/>
    <property type="match status" value="1"/>
</dbReference>
<dbReference type="PANTHER" id="PTHR10177">
    <property type="entry name" value="CYCLINS"/>
    <property type="match status" value="1"/>
</dbReference>
<protein>
    <recommendedName>
        <fullName evidence="2">Cyclin-like domain-containing protein</fullName>
    </recommendedName>
</protein>
<proteinExistence type="inferred from homology"/>